<comment type="caution">
    <text evidence="2">The sequence shown here is derived from an EMBL/GenBank/DDBJ whole genome shotgun (WGS) entry which is preliminary data.</text>
</comment>
<organism evidence="2 3">
    <name type="scientific">Noviherbaspirillum galbum</name>
    <dbReference type="NCBI Taxonomy" id="2709383"/>
    <lineage>
        <taxon>Bacteria</taxon>
        <taxon>Pseudomonadati</taxon>
        <taxon>Pseudomonadota</taxon>
        <taxon>Betaproteobacteria</taxon>
        <taxon>Burkholderiales</taxon>
        <taxon>Oxalobacteraceae</taxon>
        <taxon>Noviherbaspirillum</taxon>
    </lineage>
</organism>
<reference evidence="2 3" key="1">
    <citation type="submission" date="2020-02" db="EMBL/GenBank/DDBJ databases">
        <authorList>
            <person name="Kim M.K."/>
        </authorList>
    </citation>
    <scope>NUCLEOTIDE SEQUENCE [LARGE SCALE GENOMIC DNA]</scope>
    <source>
        <strain evidence="2 3">17J57-3</strain>
    </source>
</reference>
<evidence type="ECO:0000313" key="3">
    <source>
        <dbReference type="Proteomes" id="UP000482155"/>
    </source>
</evidence>
<feature type="compositionally biased region" description="Basic and acidic residues" evidence="1">
    <location>
        <begin position="144"/>
        <end position="169"/>
    </location>
</feature>
<dbReference type="Proteomes" id="UP000482155">
    <property type="component" value="Unassembled WGS sequence"/>
</dbReference>
<gene>
    <name evidence="2" type="ORF">G3574_09820</name>
</gene>
<sequence>MTVIPTIAQAKQWHFSIRRQERFIMPGPGSISHQGGNVVDPTLQPAQGQSTDRNTDLTVIQHTIGPGLQVSSKQVPVNSGTKVLGQAVTMRLSSKLSEEAKKALKQNFEAFHKLGSDSSSKELLNQISPSRSEIAEPSNALERSGSRSLEDSMGNDVERSGLENQKATKSDPSPLIFEKMTDDEGRVTGYKVNLTDLEHQEPRPEPELSESTASTHCENAGSSTTSRRSSLVDMVRSLFNKD</sequence>
<evidence type="ECO:0000313" key="2">
    <source>
        <dbReference type="EMBL" id="NEX61376.1"/>
    </source>
</evidence>
<dbReference type="EMBL" id="JAAIVB010000035">
    <property type="protein sequence ID" value="NEX61376.1"/>
    <property type="molecule type" value="Genomic_DNA"/>
</dbReference>
<accession>A0A6B3SRG4</accession>
<feature type="compositionally biased region" description="Basic and acidic residues" evidence="1">
    <location>
        <begin position="196"/>
        <end position="206"/>
    </location>
</feature>
<feature type="region of interest" description="Disordered" evidence="1">
    <location>
        <begin position="116"/>
        <end position="230"/>
    </location>
</feature>
<keyword evidence="3" id="KW-1185">Reference proteome</keyword>
<protein>
    <submittedName>
        <fullName evidence="2">Uncharacterized protein</fullName>
    </submittedName>
</protein>
<dbReference type="AlphaFoldDB" id="A0A6B3SRG4"/>
<feature type="compositionally biased region" description="Polar residues" evidence="1">
    <location>
        <begin position="209"/>
        <end position="229"/>
    </location>
</feature>
<proteinExistence type="predicted"/>
<feature type="compositionally biased region" description="Polar residues" evidence="1">
    <location>
        <begin position="116"/>
        <end position="131"/>
    </location>
</feature>
<dbReference type="RefSeq" id="WP_163962500.1">
    <property type="nucleotide sequence ID" value="NZ_JAAIVB010000035.1"/>
</dbReference>
<evidence type="ECO:0000256" key="1">
    <source>
        <dbReference type="SAM" id="MobiDB-lite"/>
    </source>
</evidence>
<name>A0A6B3SRG4_9BURK</name>